<keyword evidence="3" id="KW-1185">Reference proteome</keyword>
<dbReference type="Pfam" id="PF13822">
    <property type="entry name" value="ACC_epsilon"/>
    <property type="match status" value="1"/>
</dbReference>
<feature type="compositionally biased region" description="Basic and acidic residues" evidence="1">
    <location>
        <begin position="9"/>
        <end position="23"/>
    </location>
</feature>
<gene>
    <name evidence="2" type="ORF">GCM10009564_48030</name>
</gene>
<sequence>MNPTLPTSRKGDTTPEQLFRVEKGSPAPEELAALTAVLLSRTAAVGTEPDDLSRRHRAVARWRRPERAPGFAGPRSWRGAGL</sequence>
<evidence type="ECO:0000313" key="3">
    <source>
        <dbReference type="Proteomes" id="UP001501072"/>
    </source>
</evidence>
<evidence type="ECO:0000256" key="1">
    <source>
        <dbReference type="SAM" id="MobiDB-lite"/>
    </source>
</evidence>
<proteinExistence type="predicted"/>
<name>A0ABN1T5M1_9ACTN</name>
<protein>
    <recommendedName>
        <fullName evidence="4">Acyl-CoA carboxylase subunit epsilon</fullName>
    </recommendedName>
</protein>
<evidence type="ECO:0000313" key="2">
    <source>
        <dbReference type="EMBL" id="GAA1015473.1"/>
    </source>
</evidence>
<dbReference type="InterPro" id="IPR032716">
    <property type="entry name" value="ACC_epsilon"/>
</dbReference>
<accession>A0ABN1T5M1</accession>
<dbReference type="RefSeq" id="WP_067398890.1">
    <property type="nucleotide sequence ID" value="NZ_BAAAHU010000064.1"/>
</dbReference>
<organism evidence="2 3">
    <name type="scientific">Streptomyces thermogriseus</name>
    <dbReference type="NCBI Taxonomy" id="75292"/>
    <lineage>
        <taxon>Bacteria</taxon>
        <taxon>Bacillati</taxon>
        <taxon>Actinomycetota</taxon>
        <taxon>Actinomycetes</taxon>
        <taxon>Kitasatosporales</taxon>
        <taxon>Streptomycetaceae</taxon>
        <taxon>Streptomyces</taxon>
    </lineage>
</organism>
<evidence type="ECO:0008006" key="4">
    <source>
        <dbReference type="Google" id="ProtNLM"/>
    </source>
</evidence>
<feature type="region of interest" description="Disordered" evidence="1">
    <location>
        <begin position="1"/>
        <end position="25"/>
    </location>
</feature>
<comment type="caution">
    <text evidence="2">The sequence shown here is derived from an EMBL/GenBank/DDBJ whole genome shotgun (WGS) entry which is preliminary data.</text>
</comment>
<reference evidence="2 3" key="1">
    <citation type="journal article" date="2019" name="Int. J. Syst. Evol. Microbiol.">
        <title>The Global Catalogue of Microorganisms (GCM) 10K type strain sequencing project: providing services to taxonomists for standard genome sequencing and annotation.</title>
        <authorList>
            <consortium name="The Broad Institute Genomics Platform"/>
            <consortium name="The Broad Institute Genome Sequencing Center for Infectious Disease"/>
            <person name="Wu L."/>
            <person name="Ma J."/>
        </authorList>
    </citation>
    <scope>NUCLEOTIDE SEQUENCE [LARGE SCALE GENOMIC DNA]</scope>
    <source>
        <strain evidence="2 3">JCM 11269</strain>
    </source>
</reference>
<dbReference type="EMBL" id="BAAAHU010000064">
    <property type="protein sequence ID" value="GAA1015473.1"/>
    <property type="molecule type" value="Genomic_DNA"/>
</dbReference>
<dbReference type="Proteomes" id="UP001501072">
    <property type="component" value="Unassembled WGS sequence"/>
</dbReference>